<accession>A0A2Y8ZU40</accession>
<dbReference type="InterPro" id="IPR011032">
    <property type="entry name" value="GroES-like_sf"/>
</dbReference>
<keyword evidence="2 5" id="KW-0479">Metal-binding</keyword>
<dbReference type="PANTHER" id="PTHR42813:SF2">
    <property type="entry name" value="DEHYDROGENASE, ZINC-CONTAINING, PUTATIVE (AFU_ORTHOLOGUE AFUA_2G02810)-RELATED"/>
    <property type="match status" value="1"/>
</dbReference>
<keyword evidence="4" id="KW-0560">Oxidoreductase</keyword>
<protein>
    <submittedName>
        <fullName evidence="8">Threonine dehydrogenase</fullName>
    </submittedName>
</protein>
<dbReference type="SUPFAM" id="SSF50129">
    <property type="entry name" value="GroES-like"/>
    <property type="match status" value="1"/>
</dbReference>
<dbReference type="InterPro" id="IPR036291">
    <property type="entry name" value="NAD(P)-bd_dom_sf"/>
</dbReference>
<dbReference type="GO" id="GO:0008270">
    <property type="term" value="F:zinc ion binding"/>
    <property type="evidence" value="ECO:0007669"/>
    <property type="project" value="InterPro"/>
</dbReference>
<dbReference type="RefSeq" id="WP_109686671.1">
    <property type="nucleotide sequence ID" value="NZ_QGDN01000001.1"/>
</dbReference>
<evidence type="ECO:0000313" key="9">
    <source>
        <dbReference type="Proteomes" id="UP000250028"/>
    </source>
</evidence>
<dbReference type="PROSITE" id="PS00059">
    <property type="entry name" value="ADH_ZINC"/>
    <property type="match status" value="1"/>
</dbReference>
<dbReference type="InterPro" id="IPR002328">
    <property type="entry name" value="ADH_Zn_CS"/>
</dbReference>
<dbReference type="PANTHER" id="PTHR42813">
    <property type="entry name" value="ZINC-TYPE ALCOHOL DEHYDROGENASE-LIKE"/>
    <property type="match status" value="1"/>
</dbReference>
<reference evidence="9" key="1">
    <citation type="submission" date="2016-10" db="EMBL/GenBank/DDBJ databases">
        <authorList>
            <person name="Varghese N."/>
            <person name="Submissions S."/>
        </authorList>
    </citation>
    <scope>NUCLEOTIDE SEQUENCE [LARGE SCALE GENOMIC DNA]</scope>
    <source>
        <strain evidence="9">DSM 22951</strain>
    </source>
</reference>
<evidence type="ECO:0000256" key="5">
    <source>
        <dbReference type="RuleBase" id="RU361277"/>
    </source>
</evidence>
<comment type="cofactor">
    <cofactor evidence="1 5">
        <name>Zn(2+)</name>
        <dbReference type="ChEBI" id="CHEBI:29105"/>
    </cofactor>
</comment>
<evidence type="ECO:0000313" key="8">
    <source>
        <dbReference type="EMBL" id="SSA35415.1"/>
    </source>
</evidence>
<dbReference type="Gene3D" id="3.90.180.10">
    <property type="entry name" value="Medium-chain alcohol dehydrogenases, catalytic domain"/>
    <property type="match status" value="1"/>
</dbReference>
<name>A0A2Y8ZU40_9MICO</name>
<keyword evidence="3 5" id="KW-0862">Zinc</keyword>
<dbReference type="Gene3D" id="3.40.50.720">
    <property type="entry name" value="NAD(P)-binding Rossmann-like Domain"/>
    <property type="match status" value="1"/>
</dbReference>
<dbReference type="AlphaFoldDB" id="A0A2Y8ZU40"/>
<sequence>MKATVLHAPGDVRLEEVPDPQLATAQDAIVRVTKACVCGSDLWYYRGDSPIKKPMPFGHEFIGVVEEVGDEVRTVRPGDFVIAPFTFSDNTCPACRSGFQSVCDHGGVWGRKDADGRAVDGGQGEYVRVPLADGTLVVAGEHDAALEPSLLTLSDVMGTGWHAATSAKVSEGDTVAVVGDGAVGLCGVISAAAKGAGRIIVMSRNAERTKLAKEFGATDIVAARGEEGESAVRELTDGVGVDAVLECVGTGQSMNTAFAIARPGATVGYVGVPHGVELPIGQMFSTNVGIAGGVAPVRRYLPDLIALVTSGQINPGKVFDLTLPLTQVAEAYAAMDERRAIKSLLEVG</sequence>
<comment type="similarity">
    <text evidence="5">Belongs to the zinc-containing alcohol dehydrogenase family.</text>
</comment>
<dbReference type="EMBL" id="UESZ01000001">
    <property type="protein sequence ID" value="SSA35415.1"/>
    <property type="molecule type" value="Genomic_DNA"/>
</dbReference>
<dbReference type="GO" id="GO:0016491">
    <property type="term" value="F:oxidoreductase activity"/>
    <property type="evidence" value="ECO:0007669"/>
    <property type="project" value="UniProtKB-KW"/>
</dbReference>
<evidence type="ECO:0000259" key="6">
    <source>
        <dbReference type="Pfam" id="PF00107"/>
    </source>
</evidence>
<dbReference type="Pfam" id="PF08240">
    <property type="entry name" value="ADH_N"/>
    <property type="match status" value="1"/>
</dbReference>
<evidence type="ECO:0000256" key="2">
    <source>
        <dbReference type="ARBA" id="ARBA00022723"/>
    </source>
</evidence>
<dbReference type="OrthoDB" id="241504at2"/>
<dbReference type="CDD" id="cd08287">
    <property type="entry name" value="FDH_like_ADH3"/>
    <property type="match status" value="1"/>
</dbReference>
<dbReference type="Proteomes" id="UP000250028">
    <property type="component" value="Unassembled WGS sequence"/>
</dbReference>
<dbReference type="SUPFAM" id="SSF51735">
    <property type="entry name" value="NAD(P)-binding Rossmann-fold domains"/>
    <property type="match status" value="1"/>
</dbReference>
<organism evidence="8 9">
    <name type="scientific">Branchiibius hedensis</name>
    <dbReference type="NCBI Taxonomy" id="672460"/>
    <lineage>
        <taxon>Bacteria</taxon>
        <taxon>Bacillati</taxon>
        <taxon>Actinomycetota</taxon>
        <taxon>Actinomycetes</taxon>
        <taxon>Micrococcales</taxon>
        <taxon>Dermacoccaceae</taxon>
        <taxon>Branchiibius</taxon>
    </lineage>
</organism>
<keyword evidence="9" id="KW-1185">Reference proteome</keyword>
<evidence type="ECO:0000256" key="1">
    <source>
        <dbReference type="ARBA" id="ARBA00001947"/>
    </source>
</evidence>
<gene>
    <name evidence="8" type="ORF">SAMN04489750_2770</name>
</gene>
<feature type="domain" description="Alcohol dehydrogenase-like C-terminal" evidence="6">
    <location>
        <begin position="182"/>
        <end position="308"/>
    </location>
</feature>
<evidence type="ECO:0000259" key="7">
    <source>
        <dbReference type="Pfam" id="PF08240"/>
    </source>
</evidence>
<proteinExistence type="inferred from homology"/>
<dbReference type="InterPro" id="IPR013149">
    <property type="entry name" value="ADH-like_C"/>
</dbReference>
<evidence type="ECO:0000256" key="3">
    <source>
        <dbReference type="ARBA" id="ARBA00022833"/>
    </source>
</evidence>
<dbReference type="InterPro" id="IPR013154">
    <property type="entry name" value="ADH-like_N"/>
</dbReference>
<feature type="domain" description="Alcohol dehydrogenase-like N-terminal" evidence="7">
    <location>
        <begin position="26"/>
        <end position="131"/>
    </location>
</feature>
<evidence type="ECO:0000256" key="4">
    <source>
        <dbReference type="ARBA" id="ARBA00023002"/>
    </source>
</evidence>
<dbReference type="Pfam" id="PF00107">
    <property type="entry name" value="ADH_zinc_N"/>
    <property type="match status" value="1"/>
</dbReference>